<evidence type="ECO:0000256" key="1">
    <source>
        <dbReference type="SAM" id="MobiDB-lite"/>
    </source>
</evidence>
<dbReference type="InterPro" id="IPR013087">
    <property type="entry name" value="Znf_C2H2_type"/>
</dbReference>
<organism evidence="3 4">
    <name type="scientific">Stachybotrys elegans</name>
    <dbReference type="NCBI Taxonomy" id="80388"/>
    <lineage>
        <taxon>Eukaryota</taxon>
        <taxon>Fungi</taxon>
        <taxon>Dikarya</taxon>
        <taxon>Ascomycota</taxon>
        <taxon>Pezizomycotina</taxon>
        <taxon>Sordariomycetes</taxon>
        <taxon>Hypocreomycetidae</taxon>
        <taxon>Hypocreales</taxon>
        <taxon>Stachybotryaceae</taxon>
        <taxon>Stachybotrys</taxon>
    </lineage>
</organism>
<comment type="caution">
    <text evidence="3">The sequence shown here is derived from an EMBL/GenBank/DDBJ whole genome shotgun (WGS) entry which is preliminary data.</text>
</comment>
<dbReference type="AlphaFoldDB" id="A0A8K0SQR2"/>
<dbReference type="SMART" id="SM00355">
    <property type="entry name" value="ZnF_C2H2"/>
    <property type="match status" value="2"/>
</dbReference>
<sequence length="421" mass="47535">METITNHPGSISSSARDCRDSFTELCHALRKSPYTRLESIAGDEAGRFDIWAGNIGAYRDEESLGSLDSRLKSAELILANVHSGLARLSGAIKRATSIATGDLPDRTTEIPTSKDTIDQAVLLLAERLAQQDLSNEVRREATTEMTELFLNIQSCVGHLFALSILIRRDRPRGRTRPHQFSQQEIDSGPDTVHLKDKFPKLRGNPWLAGRLGLSIAQQREYIRYRQSHRRSLSKSNDNVGDDGQSVLTTKATTFEQPLSNSEIDMTTRSMYSGATTLASTAQGELSSGRRIPHLTDMRLDGVQLAYGKHIECPYCRTIQVIKNRNHWKHHVYSDLQLYVCTFQGCSAEPFSTSHQWFRHEMEHRKRWNCHLCREVSTSTAQFKVHLKISHSVLSNSQLEILVKACEKAWINLDEGSCPFLR</sequence>
<name>A0A8K0SQR2_9HYPO</name>
<evidence type="ECO:0000259" key="2">
    <source>
        <dbReference type="SMART" id="SM00355"/>
    </source>
</evidence>
<evidence type="ECO:0000313" key="3">
    <source>
        <dbReference type="EMBL" id="KAH7317138.1"/>
    </source>
</evidence>
<dbReference type="InterPro" id="IPR058925">
    <property type="entry name" value="zf-C2H2_AcuF"/>
</dbReference>
<proteinExistence type="predicted"/>
<gene>
    <name evidence="3" type="ORF">B0I35DRAFT_267675</name>
</gene>
<dbReference type="PANTHER" id="PTHR35391:SF7">
    <property type="entry name" value="C2H2-TYPE DOMAIN-CONTAINING PROTEIN"/>
    <property type="match status" value="1"/>
</dbReference>
<dbReference type="Proteomes" id="UP000813444">
    <property type="component" value="Unassembled WGS sequence"/>
</dbReference>
<dbReference type="PANTHER" id="PTHR35391">
    <property type="entry name" value="C2H2-TYPE DOMAIN-CONTAINING PROTEIN-RELATED"/>
    <property type="match status" value="1"/>
</dbReference>
<feature type="region of interest" description="Disordered" evidence="1">
    <location>
        <begin position="172"/>
        <end position="191"/>
    </location>
</feature>
<dbReference type="Pfam" id="PF26082">
    <property type="entry name" value="zf-C2H2_AcuF"/>
    <property type="match status" value="1"/>
</dbReference>
<accession>A0A8K0SQR2</accession>
<feature type="domain" description="C2H2-type" evidence="2">
    <location>
        <begin position="338"/>
        <end position="363"/>
    </location>
</feature>
<reference evidence="3" key="1">
    <citation type="journal article" date="2021" name="Nat. Commun.">
        <title>Genetic determinants of endophytism in the Arabidopsis root mycobiome.</title>
        <authorList>
            <person name="Mesny F."/>
            <person name="Miyauchi S."/>
            <person name="Thiergart T."/>
            <person name="Pickel B."/>
            <person name="Atanasova L."/>
            <person name="Karlsson M."/>
            <person name="Huettel B."/>
            <person name="Barry K.W."/>
            <person name="Haridas S."/>
            <person name="Chen C."/>
            <person name="Bauer D."/>
            <person name="Andreopoulos W."/>
            <person name="Pangilinan J."/>
            <person name="LaButti K."/>
            <person name="Riley R."/>
            <person name="Lipzen A."/>
            <person name="Clum A."/>
            <person name="Drula E."/>
            <person name="Henrissat B."/>
            <person name="Kohler A."/>
            <person name="Grigoriev I.V."/>
            <person name="Martin F.M."/>
            <person name="Hacquard S."/>
        </authorList>
    </citation>
    <scope>NUCLEOTIDE SEQUENCE</scope>
    <source>
        <strain evidence="3">MPI-CAGE-CH-0235</strain>
    </source>
</reference>
<dbReference type="EMBL" id="JAGPNK010000008">
    <property type="protein sequence ID" value="KAH7317138.1"/>
    <property type="molecule type" value="Genomic_DNA"/>
</dbReference>
<dbReference type="OrthoDB" id="3045089at2759"/>
<protein>
    <recommendedName>
        <fullName evidence="2">C2H2-type domain-containing protein</fullName>
    </recommendedName>
</protein>
<evidence type="ECO:0000313" key="4">
    <source>
        <dbReference type="Proteomes" id="UP000813444"/>
    </source>
</evidence>
<feature type="domain" description="C2H2-type" evidence="2">
    <location>
        <begin position="367"/>
        <end position="390"/>
    </location>
</feature>
<keyword evidence="4" id="KW-1185">Reference proteome</keyword>